<dbReference type="Proteomes" id="UP000694549">
    <property type="component" value="Unplaced"/>
</dbReference>
<dbReference type="GO" id="GO:0060048">
    <property type="term" value="P:cardiac muscle contraction"/>
    <property type="evidence" value="ECO:0007669"/>
    <property type="project" value="TreeGrafter"/>
</dbReference>
<keyword evidence="7" id="KW-1185">Reference proteome</keyword>
<dbReference type="GO" id="GO:0005861">
    <property type="term" value="C:troponin complex"/>
    <property type="evidence" value="ECO:0007669"/>
    <property type="project" value="InterPro"/>
</dbReference>
<feature type="compositionally biased region" description="Basic and acidic residues" evidence="5">
    <location>
        <begin position="370"/>
        <end position="392"/>
    </location>
</feature>
<keyword evidence="3" id="KW-0514">Muscle protein</keyword>
<proteinExistence type="inferred from homology"/>
<organism evidence="6 7">
    <name type="scientific">Anas zonorhyncha</name>
    <name type="common">Eastern spot-billed duck</name>
    <dbReference type="NCBI Taxonomy" id="75864"/>
    <lineage>
        <taxon>Eukaryota</taxon>
        <taxon>Metazoa</taxon>
        <taxon>Chordata</taxon>
        <taxon>Craniata</taxon>
        <taxon>Vertebrata</taxon>
        <taxon>Euteleostomi</taxon>
        <taxon>Archelosauria</taxon>
        <taxon>Archosauria</taxon>
        <taxon>Dinosauria</taxon>
        <taxon>Saurischia</taxon>
        <taxon>Theropoda</taxon>
        <taxon>Coelurosauria</taxon>
        <taxon>Aves</taxon>
        <taxon>Neognathae</taxon>
        <taxon>Galloanserae</taxon>
        <taxon>Anseriformes</taxon>
        <taxon>Anatidae</taxon>
        <taxon>Anatinae</taxon>
        <taxon>Anas</taxon>
    </lineage>
</organism>
<evidence type="ECO:0000313" key="7">
    <source>
        <dbReference type="Proteomes" id="UP000694549"/>
    </source>
</evidence>
<sequence>MGMWMLKESAMRGHGPSLRPMQARGSTGSSALGVAPLFQLHSLFGYFFLHLFISRRTARSHDARAVSSRGFPRLSLNAPCLCWLIPSVFMGSRQCSRPLCPIRARLQAEQGGVDEGAVTRASGTWHSGYHDSSLATFGWNSGFFCSLMPRSLFSFLIAPARTRACLQGGKCPASRSDLMLPCVCSEFVFKAFFFFLPFPLEKIQDHSLAQAPVEELDAGKSEGGMGSGDRGQAVREGKVPGGARHAAAHQRAVPEPAPGIFLHPEHGARLLRGTGAGIQRSPAVLGPQDLCRELHEKVEIVDEERYDIEAKCNHNTREIKDLKIKVLDLRGKFKRPPLRRVRVSADAMLRALLGSKHKVSMDLRANLKSVKKEDTEKVGRSPRGREGSRDCPRPSPRSPGKPRGFSRYPAGVLQPPRCSC</sequence>
<dbReference type="InterPro" id="IPR038077">
    <property type="entry name" value="Troponin_sf"/>
</dbReference>
<evidence type="ECO:0000256" key="5">
    <source>
        <dbReference type="SAM" id="MobiDB-lite"/>
    </source>
</evidence>
<dbReference type="InterPro" id="IPR001978">
    <property type="entry name" value="Troponin"/>
</dbReference>
<feature type="region of interest" description="Disordered" evidence="5">
    <location>
        <begin position="219"/>
        <end position="250"/>
    </location>
</feature>
<dbReference type="InterPro" id="IPR050875">
    <property type="entry name" value="Troponin_I"/>
</dbReference>
<evidence type="ECO:0000256" key="1">
    <source>
        <dbReference type="ARBA" id="ARBA00001988"/>
    </source>
</evidence>
<dbReference type="GO" id="GO:0003009">
    <property type="term" value="P:skeletal muscle contraction"/>
    <property type="evidence" value="ECO:0007669"/>
    <property type="project" value="TreeGrafter"/>
</dbReference>
<reference evidence="6" key="1">
    <citation type="submission" date="2025-08" db="UniProtKB">
        <authorList>
            <consortium name="Ensembl"/>
        </authorList>
    </citation>
    <scope>IDENTIFICATION</scope>
</reference>
<comment type="similarity">
    <text evidence="2">Belongs to the troponin I family.</text>
</comment>
<dbReference type="SUPFAM" id="SSF90250">
    <property type="entry name" value="Troponin coil-coiled subunits"/>
    <property type="match status" value="1"/>
</dbReference>
<dbReference type="PANTHER" id="PTHR13738">
    <property type="entry name" value="TROPONIN I"/>
    <property type="match status" value="1"/>
</dbReference>
<dbReference type="AlphaFoldDB" id="A0A8B9VN88"/>
<dbReference type="PANTHER" id="PTHR13738:SF9">
    <property type="entry name" value="TROPONIN I, SLOW SKELETAL MUSCLE"/>
    <property type="match status" value="1"/>
</dbReference>
<reference evidence="6" key="2">
    <citation type="submission" date="2025-09" db="UniProtKB">
        <authorList>
            <consortium name="Ensembl"/>
        </authorList>
    </citation>
    <scope>IDENTIFICATION</scope>
</reference>
<feature type="region of interest" description="Disordered" evidence="5">
    <location>
        <begin position="366"/>
        <end position="420"/>
    </location>
</feature>
<evidence type="ECO:0000256" key="3">
    <source>
        <dbReference type="ARBA" id="ARBA00023179"/>
    </source>
</evidence>
<dbReference type="Ensembl" id="ENSAZOT00000027728.1">
    <property type="protein sequence ID" value="ENSAZOP00000025860.1"/>
    <property type="gene ID" value="ENSAZOG00000016549.1"/>
</dbReference>
<comment type="function">
    <text evidence="1">Troponin I is the inhibitory subunit of troponin, the thin filament regulatory complex which confers calcium-sensitivity to striated muscle actomyosin ATPase activity.</text>
</comment>
<protein>
    <submittedName>
        <fullName evidence="6">Troponin I1, slow skeletal type</fullName>
    </submittedName>
</protein>
<dbReference type="GO" id="GO:0003779">
    <property type="term" value="F:actin binding"/>
    <property type="evidence" value="ECO:0007669"/>
    <property type="project" value="UniProtKB-KW"/>
</dbReference>
<dbReference type="Gene3D" id="1.20.5.350">
    <property type="match status" value="1"/>
</dbReference>
<evidence type="ECO:0000313" key="6">
    <source>
        <dbReference type="Ensembl" id="ENSAZOP00000025860.1"/>
    </source>
</evidence>
<feature type="compositionally biased region" description="Low complexity" evidence="5">
    <location>
        <begin position="241"/>
        <end position="250"/>
    </location>
</feature>
<keyword evidence="4" id="KW-0009">Actin-binding</keyword>
<dbReference type="Pfam" id="PF00992">
    <property type="entry name" value="Troponin"/>
    <property type="match status" value="1"/>
</dbReference>
<name>A0A8B9VN88_9AVES</name>
<evidence type="ECO:0000256" key="2">
    <source>
        <dbReference type="ARBA" id="ARBA00009930"/>
    </source>
</evidence>
<evidence type="ECO:0000256" key="4">
    <source>
        <dbReference type="ARBA" id="ARBA00023203"/>
    </source>
</evidence>
<accession>A0A8B9VN88</accession>